<gene>
    <name evidence="1" type="ORF">LOK49_LG13G01225</name>
</gene>
<organism evidence="1 2">
    <name type="scientific">Camellia lanceoleosa</name>
    <dbReference type="NCBI Taxonomy" id="1840588"/>
    <lineage>
        <taxon>Eukaryota</taxon>
        <taxon>Viridiplantae</taxon>
        <taxon>Streptophyta</taxon>
        <taxon>Embryophyta</taxon>
        <taxon>Tracheophyta</taxon>
        <taxon>Spermatophyta</taxon>
        <taxon>Magnoliopsida</taxon>
        <taxon>eudicotyledons</taxon>
        <taxon>Gunneridae</taxon>
        <taxon>Pentapetalae</taxon>
        <taxon>asterids</taxon>
        <taxon>Ericales</taxon>
        <taxon>Theaceae</taxon>
        <taxon>Camellia</taxon>
    </lineage>
</organism>
<dbReference type="Proteomes" id="UP001060215">
    <property type="component" value="Chromosome 14"/>
</dbReference>
<comment type="caution">
    <text evidence="1">The sequence shown here is derived from an EMBL/GenBank/DDBJ whole genome shotgun (WGS) entry which is preliminary data.</text>
</comment>
<evidence type="ECO:0000313" key="2">
    <source>
        <dbReference type="Proteomes" id="UP001060215"/>
    </source>
</evidence>
<dbReference type="EMBL" id="CM045771">
    <property type="protein sequence ID" value="KAI7988777.1"/>
    <property type="molecule type" value="Genomic_DNA"/>
</dbReference>
<sequence>MMILTARDEKRGLEVVENLKACGLSDSASIASLADYIQNKFGKLDILNTANERAKKLLSEGDKLAEEKVNQFLKDVKEEMLETKGWPINLSAYVVFKAALNAYSKILATKFPNFRVNCVSPGFVKTDMNCNNGESDVEEGTKGPVALALTPAGGPSRFFDWMEISSF</sequence>
<keyword evidence="2" id="KW-1185">Reference proteome</keyword>
<name>A0ACC0FL04_9ERIC</name>
<evidence type="ECO:0000313" key="1">
    <source>
        <dbReference type="EMBL" id="KAI7988777.1"/>
    </source>
</evidence>
<reference evidence="1 2" key="1">
    <citation type="journal article" date="2022" name="Plant J.">
        <title>Chromosome-level genome of Camellia lanceoleosa provides a valuable resource for understanding genome evolution and self-incompatibility.</title>
        <authorList>
            <person name="Gong W."/>
            <person name="Xiao S."/>
            <person name="Wang L."/>
            <person name="Liao Z."/>
            <person name="Chang Y."/>
            <person name="Mo W."/>
            <person name="Hu G."/>
            <person name="Li W."/>
            <person name="Zhao G."/>
            <person name="Zhu H."/>
            <person name="Hu X."/>
            <person name="Ji K."/>
            <person name="Xiang X."/>
            <person name="Song Q."/>
            <person name="Yuan D."/>
            <person name="Jin S."/>
            <person name="Zhang L."/>
        </authorList>
    </citation>
    <scope>NUCLEOTIDE SEQUENCE [LARGE SCALE GENOMIC DNA]</scope>
    <source>
        <strain evidence="1">SQ_2022a</strain>
    </source>
</reference>
<protein>
    <submittedName>
        <fullName evidence="1">Salutaridine reductase</fullName>
    </submittedName>
</protein>
<accession>A0ACC0FL04</accession>
<proteinExistence type="predicted"/>